<dbReference type="PANTHER" id="PTHR46743">
    <property type="entry name" value="TEICHOIC ACIDS EXPORT ATP-BINDING PROTEIN TAGH"/>
    <property type="match status" value="1"/>
</dbReference>
<reference evidence="7" key="1">
    <citation type="submission" date="2021-01" db="EMBL/GenBank/DDBJ databases">
        <title>Ramlibacter sp. strain AW1 16S ribosomal RNA gene Genome sequencing and assembly.</title>
        <authorList>
            <person name="Kang M."/>
        </authorList>
    </citation>
    <scope>NUCLEOTIDE SEQUENCE</scope>
    <source>
        <strain evidence="7">AW1</strain>
    </source>
</reference>
<dbReference type="Gene3D" id="2.70.50.60">
    <property type="entry name" value="abc- transporter (atp binding component) like domain"/>
    <property type="match status" value="1"/>
</dbReference>
<organism evidence="7 8">
    <name type="scientific">Ramlibacter aurantiacus</name>
    <dbReference type="NCBI Taxonomy" id="2801330"/>
    <lineage>
        <taxon>Bacteria</taxon>
        <taxon>Pseudomonadati</taxon>
        <taxon>Pseudomonadota</taxon>
        <taxon>Betaproteobacteria</taxon>
        <taxon>Burkholderiales</taxon>
        <taxon>Comamonadaceae</taxon>
        <taxon>Ramlibacter</taxon>
    </lineage>
</organism>
<proteinExistence type="inferred from homology"/>
<dbReference type="GO" id="GO:0016020">
    <property type="term" value="C:membrane"/>
    <property type="evidence" value="ECO:0007669"/>
    <property type="project" value="InterPro"/>
</dbReference>
<dbReference type="InterPro" id="IPR050683">
    <property type="entry name" value="Bact_Polysacc_Export_ATP-bd"/>
</dbReference>
<keyword evidence="8" id="KW-1185">Reference proteome</keyword>
<keyword evidence="5 7" id="KW-0067">ATP-binding</keyword>
<name>A0A936ZJX1_9BURK</name>
<dbReference type="RefSeq" id="WP_201685331.1">
    <property type="nucleotide sequence ID" value="NZ_JAEQNA010000007.1"/>
</dbReference>
<dbReference type="Gene3D" id="3.40.50.300">
    <property type="entry name" value="P-loop containing nucleotide triphosphate hydrolases"/>
    <property type="match status" value="1"/>
</dbReference>
<dbReference type="CDD" id="cd03220">
    <property type="entry name" value="ABC_KpsT_Wzt"/>
    <property type="match status" value="1"/>
</dbReference>
<keyword evidence="4" id="KW-0547">Nucleotide-binding</keyword>
<keyword evidence="3" id="KW-1003">Cell membrane</keyword>
<dbReference type="EMBL" id="JAEQNA010000007">
    <property type="protein sequence ID" value="MBL0422262.1"/>
    <property type="molecule type" value="Genomic_DNA"/>
</dbReference>
<evidence type="ECO:0000256" key="1">
    <source>
        <dbReference type="ARBA" id="ARBA00005417"/>
    </source>
</evidence>
<comment type="similarity">
    <text evidence="1">Belongs to the ABC transporter superfamily.</text>
</comment>
<dbReference type="GO" id="GO:0005524">
    <property type="term" value="F:ATP binding"/>
    <property type="evidence" value="ECO:0007669"/>
    <property type="project" value="UniProtKB-KW"/>
</dbReference>
<dbReference type="PANTHER" id="PTHR46743:SF2">
    <property type="entry name" value="TEICHOIC ACIDS EXPORT ATP-BINDING PROTEIN TAGH"/>
    <property type="match status" value="1"/>
</dbReference>
<accession>A0A936ZJX1</accession>
<dbReference type="PROSITE" id="PS00211">
    <property type="entry name" value="ABC_TRANSPORTER_1"/>
    <property type="match status" value="1"/>
</dbReference>
<dbReference type="AlphaFoldDB" id="A0A936ZJX1"/>
<gene>
    <name evidence="7" type="ORF">JI739_18080</name>
</gene>
<evidence type="ECO:0000313" key="8">
    <source>
        <dbReference type="Proteomes" id="UP000613011"/>
    </source>
</evidence>
<dbReference type="Pfam" id="PF00005">
    <property type="entry name" value="ABC_tran"/>
    <property type="match status" value="1"/>
</dbReference>
<dbReference type="Proteomes" id="UP000613011">
    <property type="component" value="Unassembled WGS sequence"/>
</dbReference>
<feature type="domain" description="ABC transporter" evidence="6">
    <location>
        <begin position="33"/>
        <end position="257"/>
    </location>
</feature>
<dbReference type="SMART" id="SM00382">
    <property type="entry name" value="AAA"/>
    <property type="match status" value="1"/>
</dbReference>
<evidence type="ECO:0000256" key="4">
    <source>
        <dbReference type="ARBA" id="ARBA00022741"/>
    </source>
</evidence>
<dbReference type="GO" id="GO:0140359">
    <property type="term" value="F:ABC-type transporter activity"/>
    <property type="evidence" value="ECO:0007669"/>
    <property type="project" value="InterPro"/>
</dbReference>
<sequence>MSFDSVAIEVSAVSKRFELFERPSDQLKQFIVPRLGRMLGKPARQYFREFWALSEVSLTVRRGESCAIVGLNGSGKSTLLQIIAGTLTPTSGTVRTEGRVTALLELGSGFNPEFTGRENVRLNGALLGLTPTQISERMRRIEEFADIGEHFDRPLGTYSSGMQMRVAFAVATAFDPDILIVDEALAVGDAYFQRKCFHRLAEFKATGGTLLFVSHDAEVIKQLCDSAVLLNAGKLVGVGTSREIIDLYQGLITQKGDMGTKPLAVTQDGDGVWPKATTVTTNGDVRLLDVRLLDARGDRVTEVESESLLTVEYEALICRALDQPAFGLIVRDRFGKSIYEVSTFAMGKSLASMGSGERVVARFTFDFNLRAGNYFFSIGIANRGYARTEFEETCLLMHDVEHIKVTEAAAAPAYGGIFNMRPIVSVEPTGHALVDTAASSAV</sequence>
<evidence type="ECO:0000313" key="7">
    <source>
        <dbReference type="EMBL" id="MBL0422262.1"/>
    </source>
</evidence>
<evidence type="ECO:0000256" key="3">
    <source>
        <dbReference type="ARBA" id="ARBA00022475"/>
    </source>
</evidence>
<dbReference type="InterPro" id="IPR017871">
    <property type="entry name" value="ABC_transporter-like_CS"/>
</dbReference>
<dbReference type="InterPro" id="IPR015860">
    <property type="entry name" value="ABC_transpr_TagH-like"/>
</dbReference>
<dbReference type="InterPro" id="IPR029439">
    <property type="entry name" value="Wzt_C"/>
</dbReference>
<evidence type="ECO:0000256" key="5">
    <source>
        <dbReference type="ARBA" id="ARBA00022840"/>
    </source>
</evidence>
<dbReference type="GO" id="GO:0016887">
    <property type="term" value="F:ATP hydrolysis activity"/>
    <property type="evidence" value="ECO:0007669"/>
    <property type="project" value="InterPro"/>
</dbReference>
<dbReference type="Pfam" id="PF14524">
    <property type="entry name" value="Wzt_C"/>
    <property type="match status" value="1"/>
</dbReference>
<dbReference type="SUPFAM" id="SSF52540">
    <property type="entry name" value="P-loop containing nucleoside triphosphate hydrolases"/>
    <property type="match status" value="1"/>
</dbReference>
<dbReference type="InterPro" id="IPR003593">
    <property type="entry name" value="AAA+_ATPase"/>
</dbReference>
<keyword evidence="2" id="KW-0813">Transport</keyword>
<dbReference type="CDD" id="cd10147">
    <property type="entry name" value="Wzt_C-like"/>
    <property type="match status" value="1"/>
</dbReference>
<protein>
    <submittedName>
        <fullName evidence="7">ABC transporter ATP-binding protein</fullName>
    </submittedName>
</protein>
<dbReference type="InterPro" id="IPR003439">
    <property type="entry name" value="ABC_transporter-like_ATP-bd"/>
</dbReference>
<dbReference type="InterPro" id="IPR027417">
    <property type="entry name" value="P-loop_NTPase"/>
</dbReference>
<dbReference type="PROSITE" id="PS50893">
    <property type="entry name" value="ABC_TRANSPORTER_2"/>
    <property type="match status" value="1"/>
</dbReference>
<evidence type="ECO:0000256" key="2">
    <source>
        <dbReference type="ARBA" id="ARBA00022448"/>
    </source>
</evidence>
<comment type="caution">
    <text evidence="7">The sequence shown here is derived from an EMBL/GenBank/DDBJ whole genome shotgun (WGS) entry which is preliminary data.</text>
</comment>
<evidence type="ECO:0000259" key="6">
    <source>
        <dbReference type="PROSITE" id="PS50893"/>
    </source>
</evidence>
<keyword evidence="3" id="KW-0472">Membrane</keyword>